<name>X1CTU2_9ZZZZ</name>
<organism evidence="1">
    <name type="scientific">marine sediment metagenome</name>
    <dbReference type="NCBI Taxonomy" id="412755"/>
    <lineage>
        <taxon>unclassified sequences</taxon>
        <taxon>metagenomes</taxon>
        <taxon>ecological metagenomes</taxon>
    </lineage>
</organism>
<feature type="non-terminal residue" evidence="1">
    <location>
        <position position="66"/>
    </location>
</feature>
<evidence type="ECO:0008006" key="2">
    <source>
        <dbReference type="Google" id="ProtNLM"/>
    </source>
</evidence>
<sequence length="66" mass="7678">MHQFEFIMSKMNITDKARKTAKVIDNKIQYGESKNLCFACGEKIDSNIEICPYCKTKQDEKESILK</sequence>
<dbReference type="EMBL" id="BART01010304">
    <property type="protein sequence ID" value="GAG87641.1"/>
    <property type="molecule type" value="Genomic_DNA"/>
</dbReference>
<evidence type="ECO:0000313" key="1">
    <source>
        <dbReference type="EMBL" id="GAG87641.1"/>
    </source>
</evidence>
<reference evidence="1" key="1">
    <citation type="journal article" date="2014" name="Front. Microbiol.">
        <title>High frequency of phylogenetically diverse reductive dehalogenase-homologous genes in deep subseafloor sedimentary metagenomes.</title>
        <authorList>
            <person name="Kawai M."/>
            <person name="Futagami T."/>
            <person name="Toyoda A."/>
            <person name="Takaki Y."/>
            <person name="Nishi S."/>
            <person name="Hori S."/>
            <person name="Arai W."/>
            <person name="Tsubouchi T."/>
            <person name="Morono Y."/>
            <person name="Uchiyama I."/>
            <person name="Ito T."/>
            <person name="Fujiyama A."/>
            <person name="Inagaki F."/>
            <person name="Takami H."/>
        </authorList>
    </citation>
    <scope>NUCLEOTIDE SEQUENCE</scope>
    <source>
        <strain evidence="1">Expedition CK06-06</strain>
    </source>
</reference>
<comment type="caution">
    <text evidence="1">The sequence shown here is derived from an EMBL/GenBank/DDBJ whole genome shotgun (WGS) entry which is preliminary data.</text>
</comment>
<accession>X1CTU2</accession>
<gene>
    <name evidence="1" type="ORF">S01H4_22468</name>
</gene>
<proteinExistence type="predicted"/>
<dbReference type="AlphaFoldDB" id="X1CTU2"/>
<protein>
    <recommendedName>
        <fullName evidence="2">Zinc-ribbon domain-containing protein</fullName>
    </recommendedName>
</protein>